<organism evidence="1 2">
    <name type="scientific">Daphnia magna</name>
    <dbReference type="NCBI Taxonomy" id="35525"/>
    <lineage>
        <taxon>Eukaryota</taxon>
        <taxon>Metazoa</taxon>
        <taxon>Ecdysozoa</taxon>
        <taxon>Arthropoda</taxon>
        <taxon>Crustacea</taxon>
        <taxon>Branchiopoda</taxon>
        <taxon>Diplostraca</taxon>
        <taxon>Cladocera</taxon>
        <taxon>Anomopoda</taxon>
        <taxon>Daphniidae</taxon>
        <taxon>Daphnia</taxon>
    </lineage>
</organism>
<keyword evidence="2" id="KW-1185">Reference proteome</keyword>
<comment type="caution">
    <text evidence="1">The sequence shown here is derived from an EMBL/GenBank/DDBJ whole genome shotgun (WGS) entry which is preliminary data.</text>
</comment>
<evidence type="ECO:0000313" key="1">
    <source>
        <dbReference type="EMBL" id="KAK4025540.1"/>
    </source>
</evidence>
<gene>
    <name evidence="1" type="ORF">OUZ56_014603</name>
</gene>
<accession>A0ABR0AKG5</accession>
<evidence type="ECO:0000313" key="2">
    <source>
        <dbReference type="Proteomes" id="UP001234178"/>
    </source>
</evidence>
<dbReference type="Proteomes" id="UP001234178">
    <property type="component" value="Unassembled WGS sequence"/>
</dbReference>
<dbReference type="EMBL" id="JAOYFB010000038">
    <property type="protein sequence ID" value="KAK4025540.1"/>
    <property type="molecule type" value="Genomic_DNA"/>
</dbReference>
<protein>
    <submittedName>
        <fullName evidence="1">Uncharacterized protein</fullName>
    </submittedName>
</protein>
<sequence>MAWPISNREKNMGDKSFDSQLAQAGLSTFAKSVRKPSMGSSDVPLDEDMIIFGCLSSTALTCWYFSDDSAMTDVVDVLANDGSQYAVCLRR</sequence>
<name>A0ABR0AKG5_9CRUS</name>
<reference evidence="1 2" key="1">
    <citation type="journal article" date="2023" name="Nucleic Acids Res.">
        <title>The hologenome of Daphnia magna reveals possible DNA methylation and microbiome-mediated evolution of the host genome.</title>
        <authorList>
            <person name="Chaturvedi A."/>
            <person name="Li X."/>
            <person name="Dhandapani V."/>
            <person name="Marshall H."/>
            <person name="Kissane S."/>
            <person name="Cuenca-Cambronero M."/>
            <person name="Asole G."/>
            <person name="Calvet F."/>
            <person name="Ruiz-Romero M."/>
            <person name="Marangio P."/>
            <person name="Guigo R."/>
            <person name="Rago D."/>
            <person name="Mirbahai L."/>
            <person name="Eastwood N."/>
            <person name="Colbourne J.K."/>
            <person name="Zhou J."/>
            <person name="Mallon E."/>
            <person name="Orsini L."/>
        </authorList>
    </citation>
    <scope>NUCLEOTIDE SEQUENCE [LARGE SCALE GENOMIC DNA]</scope>
    <source>
        <strain evidence="1">LRV0_1</strain>
    </source>
</reference>
<proteinExistence type="predicted"/>